<evidence type="ECO:0000313" key="3">
    <source>
        <dbReference type="EMBL" id="WAS90927.1"/>
    </source>
</evidence>
<gene>
    <name evidence="3" type="ORF">O0S08_32460</name>
</gene>
<protein>
    <submittedName>
        <fullName evidence="3">Serine hydrolase</fullName>
    </submittedName>
</protein>
<dbReference type="SUPFAM" id="SSF56601">
    <property type="entry name" value="beta-lactamase/transpeptidase-like"/>
    <property type="match status" value="1"/>
</dbReference>
<dbReference type="EMBL" id="CP114040">
    <property type="protein sequence ID" value="WAS90927.1"/>
    <property type="molecule type" value="Genomic_DNA"/>
</dbReference>
<evidence type="ECO:0000313" key="4">
    <source>
        <dbReference type="Proteomes" id="UP001164459"/>
    </source>
</evidence>
<dbReference type="PROSITE" id="PS51257">
    <property type="entry name" value="PROKAR_LIPOPROTEIN"/>
    <property type="match status" value="1"/>
</dbReference>
<dbReference type="InterPro" id="IPR012338">
    <property type="entry name" value="Beta-lactam/transpept-like"/>
</dbReference>
<keyword evidence="3" id="KW-0378">Hydrolase</keyword>
<dbReference type="RefSeq" id="WP_269033254.1">
    <property type="nucleotide sequence ID" value="NZ_CP114040.1"/>
</dbReference>
<feature type="compositionally biased region" description="Pro residues" evidence="1">
    <location>
        <begin position="20"/>
        <end position="29"/>
    </location>
</feature>
<evidence type="ECO:0000259" key="2">
    <source>
        <dbReference type="Pfam" id="PF00144"/>
    </source>
</evidence>
<feature type="domain" description="Beta-lactamase-related" evidence="2">
    <location>
        <begin position="75"/>
        <end position="409"/>
    </location>
</feature>
<keyword evidence="4" id="KW-1185">Reference proteome</keyword>
<dbReference type="Proteomes" id="UP001164459">
    <property type="component" value="Chromosome"/>
</dbReference>
<feature type="region of interest" description="Disordered" evidence="1">
    <location>
        <begin position="19"/>
        <end position="64"/>
    </location>
</feature>
<sequence>MRNTLLLCVAGGLVFAACDPKPPARPPTPVARTEAPPVESRPAREQRRTQPTDPPPQFRDPERRKKIESAFPAVEAYLESTVKRDDLVGLAAGIVIDDELVWFRGWGHRDPARKLPVERDTVFGVGSISKTFTALAVLKLRDEGRLDLDRPASAYLPELDAIAYPTRDSPRITIRHLLTHTSGLPRMGNFPEYPATPPSRADFLATLDGLGLDRAPGERRVYSNLGFQVLGPLVEAVGGVDHHTYVREQILAPLGMNHSAWVPEDVPGDRLAVGHGRLPGQEPRPRPHWRPGATDAAGGMYSSVEDLARYAAWLLASWPPRDDPDPGPLSRATLREAQTMAAVNRFFAESVRDGPAHGSLHGDGLGFGVSASCQFDHVVAHNGKTMNYRAMLQMLPTRGVAVILMTNLSSISSTVLPGDAGRVLDILAATGALQPRQHSASPALVAAAGELAGLMGRWDEARYATLMSPDYRDAYPIETVIQQLDEWRALVGACRDPRTVKVEDPRAGLFELSCERGTLELELRVTPWSPAQISSFTIHAATGLEVKPEVKRAAEAMVALVARWDERKFKAAFTPNFTPTALRKSFADAASLWGKCRVGAGRVTGPRGAVFTLACERAAPELRIRLAADSPAIADWNLRVPGDGPCR</sequence>
<reference evidence="3" key="1">
    <citation type="submission" date="2022-11" db="EMBL/GenBank/DDBJ databases">
        <title>Minimal conservation of predation-associated metabolite biosynthetic gene clusters underscores biosynthetic potential of Myxococcota including descriptions for ten novel species: Archangium lansinium sp. nov., Myxococcus landrumus sp. nov., Nannocystis bai.</title>
        <authorList>
            <person name="Ahearne A."/>
            <person name="Stevens C."/>
            <person name="Dowd S."/>
        </authorList>
    </citation>
    <scope>NUCLEOTIDE SEQUENCE</scope>
    <source>
        <strain evidence="3">Fl3</strain>
    </source>
</reference>
<dbReference type="InterPro" id="IPR001466">
    <property type="entry name" value="Beta-lactam-related"/>
</dbReference>
<dbReference type="PANTHER" id="PTHR46825">
    <property type="entry name" value="D-ALANYL-D-ALANINE-CARBOXYPEPTIDASE/ENDOPEPTIDASE AMPH"/>
    <property type="match status" value="1"/>
</dbReference>
<evidence type="ECO:0000256" key="1">
    <source>
        <dbReference type="SAM" id="MobiDB-lite"/>
    </source>
</evidence>
<dbReference type="Pfam" id="PF00144">
    <property type="entry name" value="Beta-lactamase"/>
    <property type="match status" value="1"/>
</dbReference>
<name>A0ABY7GVE0_9BACT</name>
<dbReference type="GO" id="GO:0016787">
    <property type="term" value="F:hydrolase activity"/>
    <property type="evidence" value="ECO:0007669"/>
    <property type="project" value="UniProtKB-KW"/>
</dbReference>
<feature type="compositionally biased region" description="Basic and acidic residues" evidence="1">
    <location>
        <begin position="41"/>
        <end position="50"/>
    </location>
</feature>
<dbReference type="PANTHER" id="PTHR46825:SF9">
    <property type="entry name" value="BETA-LACTAMASE-RELATED DOMAIN-CONTAINING PROTEIN"/>
    <property type="match status" value="1"/>
</dbReference>
<accession>A0ABY7GVE0</accession>
<dbReference type="Gene3D" id="3.40.710.10">
    <property type="entry name" value="DD-peptidase/beta-lactamase superfamily"/>
    <property type="match status" value="1"/>
</dbReference>
<proteinExistence type="predicted"/>
<dbReference type="InterPro" id="IPR050491">
    <property type="entry name" value="AmpC-like"/>
</dbReference>
<organism evidence="3 4">
    <name type="scientific">Nannocystis punicea</name>
    <dbReference type="NCBI Taxonomy" id="2995304"/>
    <lineage>
        <taxon>Bacteria</taxon>
        <taxon>Pseudomonadati</taxon>
        <taxon>Myxococcota</taxon>
        <taxon>Polyangia</taxon>
        <taxon>Nannocystales</taxon>
        <taxon>Nannocystaceae</taxon>
        <taxon>Nannocystis</taxon>
    </lineage>
</organism>